<gene>
    <name evidence="2" type="ORF">HMN09_01004200</name>
</gene>
<keyword evidence="3" id="KW-1185">Reference proteome</keyword>
<proteinExistence type="predicted"/>
<protein>
    <submittedName>
        <fullName evidence="2">Uncharacterized protein</fullName>
    </submittedName>
</protein>
<feature type="region of interest" description="Disordered" evidence="1">
    <location>
        <begin position="1"/>
        <end position="46"/>
    </location>
</feature>
<dbReference type="Proteomes" id="UP000613580">
    <property type="component" value="Unassembled WGS sequence"/>
</dbReference>
<sequence length="201" mass="22564">MAPHRRSACAYATTAPKPRVKRPTPVLTPEQRQAAKEKREANKGLREARKEWEATLVPWVAGILEYRHREGTHVMFKTDARKLFGLTEKEIATLPYESSYASCGQKSFHALKAVRELHRRKVAAGVPRYAHVHPDTEADLAGSRMTVLVAAKSTGASTRKNFNYITLPRFPDSTVPGADWLQTTEFTLAQYDRQFAGAKSK</sequence>
<evidence type="ECO:0000313" key="2">
    <source>
        <dbReference type="EMBL" id="KAF7299963.1"/>
    </source>
</evidence>
<feature type="compositionally biased region" description="Basic and acidic residues" evidence="1">
    <location>
        <begin position="33"/>
        <end position="46"/>
    </location>
</feature>
<evidence type="ECO:0000313" key="3">
    <source>
        <dbReference type="Proteomes" id="UP000613580"/>
    </source>
</evidence>
<evidence type="ECO:0000256" key="1">
    <source>
        <dbReference type="SAM" id="MobiDB-lite"/>
    </source>
</evidence>
<accession>A0A8H6SJ70</accession>
<dbReference type="AlphaFoldDB" id="A0A8H6SJ70"/>
<organism evidence="2 3">
    <name type="scientific">Mycena chlorophos</name>
    <name type="common">Agaric fungus</name>
    <name type="synonym">Agaricus chlorophos</name>
    <dbReference type="NCBI Taxonomy" id="658473"/>
    <lineage>
        <taxon>Eukaryota</taxon>
        <taxon>Fungi</taxon>
        <taxon>Dikarya</taxon>
        <taxon>Basidiomycota</taxon>
        <taxon>Agaricomycotina</taxon>
        <taxon>Agaricomycetes</taxon>
        <taxon>Agaricomycetidae</taxon>
        <taxon>Agaricales</taxon>
        <taxon>Marasmiineae</taxon>
        <taxon>Mycenaceae</taxon>
        <taxon>Mycena</taxon>
    </lineage>
</organism>
<dbReference type="EMBL" id="JACAZE010000014">
    <property type="protein sequence ID" value="KAF7299963.1"/>
    <property type="molecule type" value="Genomic_DNA"/>
</dbReference>
<comment type="caution">
    <text evidence="2">The sequence shown here is derived from an EMBL/GenBank/DDBJ whole genome shotgun (WGS) entry which is preliminary data.</text>
</comment>
<reference evidence="2" key="1">
    <citation type="submission" date="2020-05" db="EMBL/GenBank/DDBJ databases">
        <title>Mycena genomes resolve the evolution of fungal bioluminescence.</title>
        <authorList>
            <person name="Tsai I.J."/>
        </authorList>
    </citation>
    <scope>NUCLEOTIDE SEQUENCE</scope>
    <source>
        <strain evidence="2">110903Hualien_Pintung</strain>
    </source>
</reference>
<name>A0A8H6SJ70_MYCCL</name>
<dbReference type="OrthoDB" id="3051604at2759"/>